<dbReference type="Pfam" id="PF03167">
    <property type="entry name" value="UDG"/>
    <property type="match status" value="1"/>
</dbReference>
<dbReference type="GO" id="GO:0017065">
    <property type="term" value="F:single-strand selective uracil DNA N-glycosylase activity"/>
    <property type="evidence" value="ECO:0007669"/>
    <property type="project" value="InterPro"/>
</dbReference>
<evidence type="ECO:0000313" key="9">
    <source>
        <dbReference type="EMBL" id="ESO10717.1"/>
    </source>
</evidence>
<keyword evidence="11" id="KW-1185">Reference proteome</keyword>
<dbReference type="AlphaFoldDB" id="T1EJ96"/>
<dbReference type="InterPro" id="IPR005122">
    <property type="entry name" value="Uracil-DNA_glycosylase-like"/>
</dbReference>
<reference evidence="10" key="3">
    <citation type="submission" date="2015-06" db="UniProtKB">
        <authorList>
            <consortium name="EnsemblMetazoa"/>
        </authorList>
    </citation>
    <scope>IDENTIFICATION</scope>
</reference>
<evidence type="ECO:0000256" key="5">
    <source>
        <dbReference type="ARBA" id="ARBA00023125"/>
    </source>
</evidence>
<dbReference type="GO" id="GO:0000703">
    <property type="term" value="F:oxidized pyrimidine nucleobase lesion DNA N-glycosylase activity"/>
    <property type="evidence" value="ECO:0000318"/>
    <property type="project" value="GO_Central"/>
</dbReference>
<dbReference type="PANTHER" id="PTHR13235">
    <property type="entry name" value="SINGLE-STRAND SELECTIVE MONOFUNCTIONAL URACIL DNA GLYCOSYLASE"/>
    <property type="match status" value="1"/>
</dbReference>
<evidence type="ECO:0000256" key="7">
    <source>
        <dbReference type="ARBA" id="ARBA00023242"/>
    </source>
</evidence>
<proteinExistence type="inferred from homology"/>
<organism evidence="10 11">
    <name type="scientific">Helobdella robusta</name>
    <name type="common">Californian leech</name>
    <dbReference type="NCBI Taxonomy" id="6412"/>
    <lineage>
        <taxon>Eukaryota</taxon>
        <taxon>Metazoa</taxon>
        <taxon>Spiralia</taxon>
        <taxon>Lophotrochozoa</taxon>
        <taxon>Annelida</taxon>
        <taxon>Clitellata</taxon>
        <taxon>Hirudinea</taxon>
        <taxon>Rhynchobdellida</taxon>
        <taxon>Glossiphoniidae</taxon>
        <taxon>Helobdella</taxon>
    </lineage>
</organism>
<reference evidence="9 11" key="2">
    <citation type="journal article" date="2013" name="Nature">
        <title>Insights into bilaterian evolution from three spiralian genomes.</title>
        <authorList>
            <person name="Simakov O."/>
            <person name="Marletaz F."/>
            <person name="Cho S.J."/>
            <person name="Edsinger-Gonzales E."/>
            <person name="Havlak P."/>
            <person name="Hellsten U."/>
            <person name="Kuo D.H."/>
            <person name="Larsson T."/>
            <person name="Lv J."/>
            <person name="Arendt D."/>
            <person name="Savage R."/>
            <person name="Osoegawa K."/>
            <person name="de Jong P."/>
            <person name="Grimwood J."/>
            <person name="Chapman J.A."/>
            <person name="Shapiro H."/>
            <person name="Aerts A."/>
            <person name="Otillar R.P."/>
            <person name="Terry A.Y."/>
            <person name="Boore J.L."/>
            <person name="Grigoriev I.V."/>
            <person name="Lindberg D.R."/>
            <person name="Seaver E.C."/>
            <person name="Weisblat D.A."/>
            <person name="Putnam N.H."/>
            <person name="Rokhsar D.S."/>
        </authorList>
    </citation>
    <scope>NUCLEOTIDE SEQUENCE</scope>
</reference>
<dbReference type="PANTHER" id="PTHR13235:SF2">
    <property type="entry name" value="SINGLE-STRAND SELECTIVE MONOFUNCTIONAL URACIL DNA GLYCOSYLASE"/>
    <property type="match status" value="1"/>
</dbReference>
<keyword evidence="4" id="KW-0378">Hydrolase</keyword>
<dbReference type="EnsemblMetazoa" id="HelroT143241">
    <property type="protein sequence ID" value="HelroP143241"/>
    <property type="gene ID" value="HelroG143241"/>
</dbReference>
<evidence type="ECO:0000256" key="3">
    <source>
        <dbReference type="ARBA" id="ARBA00022763"/>
    </source>
</evidence>
<accession>T1EJ96</accession>
<dbReference type="Gene3D" id="3.40.470.10">
    <property type="entry name" value="Uracil-DNA glycosylase-like domain"/>
    <property type="match status" value="1"/>
</dbReference>
<dbReference type="Proteomes" id="UP000015101">
    <property type="component" value="Unassembled WGS sequence"/>
</dbReference>
<dbReference type="RefSeq" id="XP_009010986.1">
    <property type="nucleotide sequence ID" value="XM_009012738.1"/>
</dbReference>
<comment type="similarity">
    <text evidence="2">Belongs to the uracil-DNA glycosylase (UDG) superfamily. SMUG1 family.</text>
</comment>
<evidence type="ECO:0000313" key="10">
    <source>
        <dbReference type="EnsemblMetazoa" id="HelroP143241"/>
    </source>
</evidence>
<reference evidence="11" key="1">
    <citation type="submission" date="2012-12" db="EMBL/GenBank/DDBJ databases">
        <authorList>
            <person name="Hellsten U."/>
            <person name="Grimwood J."/>
            <person name="Chapman J.A."/>
            <person name="Shapiro H."/>
            <person name="Aerts A."/>
            <person name="Otillar R.P."/>
            <person name="Terry A.Y."/>
            <person name="Boore J.L."/>
            <person name="Simakov O."/>
            <person name="Marletaz F."/>
            <person name="Cho S.-J."/>
            <person name="Edsinger-Gonzales E."/>
            <person name="Havlak P."/>
            <person name="Kuo D.-H."/>
            <person name="Larsson T."/>
            <person name="Lv J."/>
            <person name="Arendt D."/>
            <person name="Savage R."/>
            <person name="Osoegawa K."/>
            <person name="de Jong P."/>
            <person name="Lindberg D.R."/>
            <person name="Seaver E.C."/>
            <person name="Weisblat D.A."/>
            <person name="Putnam N.H."/>
            <person name="Grigoriev I.V."/>
            <person name="Rokhsar D.S."/>
        </authorList>
    </citation>
    <scope>NUCLEOTIDE SEQUENCE</scope>
</reference>
<dbReference type="EMBL" id="AMQM01002732">
    <property type="status" value="NOT_ANNOTATED_CDS"/>
    <property type="molecule type" value="Genomic_DNA"/>
</dbReference>
<dbReference type="GO" id="GO:0005634">
    <property type="term" value="C:nucleus"/>
    <property type="evidence" value="ECO:0007669"/>
    <property type="project" value="UniProtKB-SubCell"/>
</dbReference>
<evidence type="ECO:0000313" key="11">
    <source>
        <dbReference type="Proteomes" id="UP000015101"/>
    </source>
</evidence>
<dbReference type="OMA" id="EYLCIER"/>
<dbReference type="eggNOG" id="ENOG502QT20">
    <property type="taxonomic scope" value="Eukaryota"/>
</dbReference>
<dbReference type="SUPFAM" id="SSF52141">
    <property type="entry name" value="Uracil-DNA glycosylase-like"/>
    <property type="match status" value="1"/>
</dbReference>
<dbReference type="FunCoup" id="T1EJ96">
    <property type="interactions" value="627"/>
</dbReference>
<dbReference type="HOGENOM" id="CLU_071760_2_0_1"/>
<evidence type="ECO:0000256" key="6">
    <source>
        <dbReference type="ARBA" id="ARBA00023204"/>
    </source>
</evidence>
<name>T1EJ96_HELRO</name>
<dbReference type="GO" id="GO:0006284">
    <property type="term" value="P:base-excision repair"/>
    <property type="evidence" value="ECO:0007669"/>
    <property type="project" value="InterPro"/>
</dbReference>
<feature type="domain" description="Uracil-DNA glycosylase-like" evidence="8">
    <location>
        <begin position="23"/>
        <end position="178"/>
    </location>
</feature>
<protein>
    <recommendedName>
        <fullName evidence="8">Uracil-DNA glycosylase-like domain-containing protein</fullName>
    </recommendedName>
</protein>
<dbReference type="FunFam" id="3.40.470.10:FF:000017">
    <property type="entry name" value="Single-strand-selective monofunctional uracil-DNA glycosylase 1"/>
    <property type="match status" value="1"/>
</dbReference>
<evidence type="ECO:0000256" key="2">
    <source>
        <dbReference type="ARBA" id="ARBA00007889"/>
    </source>
</evidence>
<gene>
    <name evidence="10" type="primary">20196646</name>
    <name evidence="9" type="ORF">HELRODRAFT_143241</name>
</gene>
<evidence type="ECO:0000256" key="4">
    <source>
        <dbReference type="ARBA" id="ARBA00022801"/>
    </source>
</evidence>
<keyword evidence="3" id="KW-0227">DNA damage</keyword>
<dbReference type="GO" id="GO:0004844">
    <property type="term" value="F:uracil DNA N-glycosylase activity"/>
    <property type="evidence" value="ECO:0000318"/>
    <property type="project" value="GO_Central"/>
</dbReference>
<evidence type="ECO:0000259" key="8">
    <source>
        <dbReference type="Pfam" id="PF03167"/>
    </source>
</evidence>
<dbReference type="OrthoDB" id="408702at2759"/>
<dbReference type="KEGG" id="hro:HELRODRAFT_143241"/>
<comment type="subcellular location">
    <subcellularLocation>
        <location evidence="1">Nucleus</location>
    </subcellularLocation>
</comment>
<dbReference type="InterPro" id="IPR039134">
    <property type="entry name" value="SMUG1"/>
</dbReference>
<dbReference type="GeneID" id="20196646"/>
<evidence type="ECO:0000256" key="1">
    <source>
        <dbReference type="ARBA" id="ARBA00004123"/>
    </source>
</evidence>
<dbReference type="InterPro" id="IPR036895">
    <property type="entry name" value="Uracil-DNA_glycosylase-like_sf"/>
</dbReference>
<dbReference type="STRING" id="6412.T1EJ96"/>
<sequence>VEYTYNPLEYASELHCMFLERFFKAPTKLLFVGMNPGPYGMAQTGVPFGDVRSVFNWMKINGSVRVPKKQHPKKPVQGLKCTRNEVSGERFWRMFSQTLNLTPEEFFENAFVINVCPLLFLDKSGKNIALSTLPAKLRNEVELLCHELMLKTLEILQPHHVVAIGQYAHDQIKKMLKSESHLIPSNPLANKGWSDIAKKQLSEMGVL</sequence>
<dbReference type="CTD" id="20196646"/>
<dbReference type="GO" id="GO:0003677">
    <property type="term" value="F:DNA binding"/>
    <property type="evidence" value="ECO:0007669"/>
    <property type="project" value="UniProtKB-KW"/>
</dbReference>
<dbReference type="InParanoid" id="T1EJ96"/>
<keyword evidence="6" id="KW-0234">DNA repair</keyword>
<keyword evidence="5" id="KW-0238">DNA-binding</keyword>
<keyword evidence="7" id="KW-0539">Nucleus</keyword>
<dbReference type="EMBL" id="KB095858">
    <property type="protein sequence ID" value="ESO10717.1"/>
    <property type="molecule type" value="Genomic_DNA"/>
</dbReference>